<feature type="compositionally biased region" description="Low complexity" evidence="1">
    <location>
        <begin position="219"/>
        <end position="233"/>
    </location>
</feature>
<sequence length="1816" mass="203890">METRATKGLYQKFEQRSKPFIPPNQVVMSANDDFSLHDDEELSLHDDASLNGSAPASNKGDAPAKPPQIITTNTLSNIKLFKLPKRGHQRQDGFLQVHPPTTQENSVADEKEGKQEHYLLIGCIQKIISDVFMAWMMPKRSGQPSRQVMLNCNLNLGDQEAALTAITSFSTCPSNDCDGAWKLLSLLSSTHYSTCQSNDSDGEPGTVSDHSVNDDPVSTQKTQPKVPTPTQTVDPSCAQHVKPPRQPIKTPLTSSPIPSYKRQNWNQRMERELGAGYSFERKSCFVCGSLSHLIKDCDYYEKKMAREAVLKSKRVVHTNDRQATPAWNNTNRINKANQFNPRPVNVRPNLSTASNTFKTGRVNVNTGHGNINSGSVHVNAGTQIKSGASRFNTGKQHVNSGSVHVNAGTQIKSGASRFNTGKQHVNSDRMYVNSGTQNKSGGSRVNTGKQNVNTARVNRPVLSNQTSQVNLKSPKKCFSKQSSPVNRPFSRNTAYKSNIYAVKGKMGTAVKTSAGCVWRKTTPHSNTNGGPTPDSNVHVSQGSSTDAYGAIEIIKSKVGSVTFGGSKGSISGKGTIRLGNLVFDDVAFVKELGHFNLFSISQICDKKLNVLFTEKECFVVSSDFKMPDENQVLLKVPRQHNMYTFDMKTVDSSKGYTCLLAKASSNEAKLWHRRLGHLNFKNLNKLVKDNLVRGLPSKSFKNDHTCVACQKGKQHKASCKAKMDRYVTHPLHTLHMDLFGPTSVRSINHASYCLVITDDCSRFCWVFFLAKKDETSGILKTFIKQIENQLNQKVKIIRSDNGTEFKNRGMLEFCGEKGIKQEFSNARTPQQNGVAERMNRTLIEAARTMLADSLLPTTFWAEAVNTACYTFNRVRVTKPQNKTPYELLFGHKPILSYIRPFGCHVTILNTLSPLGKFDGKSDEGFLVGYSVNSKAFRVYNLVTKRVEVNLHVNFLEEKPNVQGLGHRWMFDLDYLTDSMNYIPVSLQNQANPAGSKEVNDIDVQTEEAEELLVVSSTSRTAAGSEHNATKKSHSSKKPSSTPISKSADDIMVFRKELDALALKHQGPVPTKTPTSTNPVNTGSSDFNTGDEQVSPGHIEAVAPSAHNVEEVFSDDDDDEMPEIRIYDKSSEGIFEQASYDDDGVITDFNNLPDEVDVITNPTLRIHNAHPQSQILGDPNTPVQTRSSLKKITEAHALLGTEIFKLNEKVKKLEDKLRKKRKSKEAKDAEGQDQEVPFETDQGDIFVTPEKSKSSGEAQEEQISPSTLEAAQILTNVASEGFKGSQAPLGSKIYKRKSKSTKTPTKILHFEEPDSAQVNTAQVNTAELNPDSTSSAQINTGEVNAAEVNTGEAERVQRRKGKEPMTEEDLQAEVQASKTSKELQELADLEEAKRVQAQKTQRQIDLDALLARRLVEQEEEAAREALATEFDYIQARLNADQILAEKIQQEEREQYTIEERAKFLHDTIAAQRKFLAEQRSAIIRNKPPTISQLRNQMITYLKHVANKKHAELKSKSFEEIQVLYERYKKQDQTFVAIGSEEDERAIKKMNEKDDDKEEEKKDESVHEEAQEEEGAKKRKLGTRRKLKAKRRKHGSSLTREDDDLKICLHISPDEDKVIDVESLDHQYPIIEWQSFFLTTKPQHDQTKPDEDIYLNKVTRSNGHQRFFRTLMGVLSILDREDLKVIYELVMEEYKDRLPEGFDRMLWGDLMIMFNQGDTADFWDTQQNWKLISWKLHSSSGVHTIMTSTGLVFHMFVENRYPLTKEVLSQMLKLKLETEEESSMALELIKFVKQQLEEFEDSNDDDLVTSDHGEEERV</sequence>
<protein>
    <submittedName>
        <fullName evidence="3">Ribonuclease H-like domain-containing protein</fullName>
    </submittedName>
</protein>
<dbReference type="Pfam" id="PF25597">
    <property type="entry name" value="SH3_retrovirus"/>
    <property type="match status" value="1"/>
</dbReference>
<dbReference type="InterPro" id="IPR025724">
    <property type="entry name" value="GAG-pre-integrase_dom"/>
</dbReference>
<feature type="region of interest" description="Disordered" evidence="1">
    <location>
        <begin position="194"/>
        <end position="260"/>
    </location>
</feature>
<feature type="region of interest" description="Disordered" evidence="1">
    <location>
        <begin position="1214"/>
        <end position="1264"/>
    </location>
</feature>
<dbReference type="InterPro" id="IPR012337">
    <property type="entry name" value="RNaseH-like_sf"/>
</dbReference>
<feature type="domain" description="Integrase catalytic" evidence="2">
    <location>
        <begin position="726"/>
        <end position="892"/>
    </location>
</feature>
<feature type="compositionally biased region" description="Polar residues" evidence="1">
    <location>
        <begin position="1254"/>
        <end position="1264"/>
    </location>
</feature>
<dbReference type="InterPro" id="IPR057670">
    <property type="entry name" value="SH3_retrovirus"/>
</dbReference>
<dbReference type="EMBL" id="BQNB010008752">
    <property type="protein sequence ID" value="GJS53820.1"/>
    <property type="molecule type" value="Genomic_DNA"/>
</dbReference>
<dbReference type="InterPro" id="IPR039537">
    <property type="entry name" value="Retrotran_Ty1/copia-like"/>
</dbReference>
<evidence type="ECO:0000313" key="4">
    <source>
        <dbReference type="Proteomes" id="UP001151760"/>
    </source>
</evidence>
<dbReference type="Pfam" id="PF00665">
    <property type="entry name" value="rve"/>
    <property type="match status" value="1"/>
</dbReference>
<evidence type="ECO:0000259" key="2">
    <source>
        <dbReference type="PROSITE" id="PS50994"/>
    </source>
</evidence>
<accession>A0ABQ4WLN7</accession>
<proteinExistence type="predicted"/>
<feature type="region of interest" description="Disordered" evidence="1">
    <location>
        <begin position="431"/>
        <end position="490"/>
    </location>
</feature>
<feature type="region of interest" description="Disordered" evidence="1">
    <location>
        <begin position="46"/>
        <end position="69"/>
    </location>
</feature>
<feature type="compositionally biased region" description="Basic and acidic residues" evidence="1">
    <location>
        <begin position="1548"/>
        <end position="1567"/>
    </location>
</feature>
<evidence type="ECO:0000313" key="3">
    <source>
        <dbReference type="EMBL" id="GJS53820.1"/>
    </source>
</evidence>
<feature type="compositionally biased region" description="Polar residues" evidence="1">
    <location>
        <begin position="251"/>
        <end position="260"/>
    </location>
</feature>
<feature type="compositionally biased region" description="Polar residues" evidence="1">
    <location>
        <begin position="433"/>
        <end position="471"/>
    </location>
</feature>
<dbReference type="InterPro" id="IPR036397">
    <property type="entry name" value="RNaseH_sf"/>
</dbReference>
<feature type="compositionally biased region" description="Acidic residues" evidence="1">
    <location>
        <begin position="1230"/>
        <end position="1241"/>
    </location>
</feature>
<dbReference type="SUPFAM" id="SSF53098">
    <property type="entry name" value="Ribonuclease H-like"/>
    <property type="match status" value="1"/>
</dbReference>
<feature type="region of interest" description="Disordered" evidence="1">
    <location>
        <begin position="1012"/>
        <end position="1046"/>
    </location>
</feature>
<reference evidence="3" key="2">
    <citation type="submission" date="2022-01" db="EMBL/GenBank/DDBJ databases">
        <authorList>
            <person name="Yamashiro T."/>
            <person name="Shiraishi A."/>
            <person name="Satake H."/>
            <person name="Nakayama K."/>
        </authorList>
    </citation>
    <scope>NUCLEOTIDE SEQUENCE</scope>
</reference>
<reference evidence="3" key="1">
    <citation type="journal article" date="2022" name="Int. J. Mol. Sci.">
        <title>Draft Genome of Tanacetum Coccineum: Genomic Comparison of Closely Related Tanacetum-Family Plants.</title>
        <authorList>
            <person name="Yamashiro T."/>
            <person name="Shiraishi A."/>
            <person name="Nakayama K."/>
            <person name="Satake H."/>
        </authorList>
    </citation>
    <scope>NUCLEOTIDE SEQUENCE</scope>
</reference>
<feature type="region of interest" description="Disordered" evidence="1">
    <location>
        <begin position="521"/>
        <end position="541"/>
    </location>
</feature>
<dbReference type="PROSITE" id="PS50994">
    <property type="entry name" value="INTEGRASE"/>
    <property type="match status" value="1"/>
</dbReference>
<comment type="caution">
    <text evidence="3">The sequence shown here is derived from an EMBL/GenBank/DDBJ whole genome shotgun (WGS) entry which is preliminary data.</text>
</comment>
<dbReference type="InterPro" id="IPR001584">
    <property type="entry name" value="Integrase_cat-core"/>
</dbReference>
<dbReference type="PANTHER" id="PTHR42648">
    <property type="entry name" value="TRANSPOSASE, PUTATIVE-RELATED"/>
    <property type="match status" value="1"/>
</dbReference>
<organism evidence="3 4">
    <name type="scientific">Tanacetum coccineum</name>
    <dbReference type="NCBI Taxonomy" id="301880"/>
    <lineage>
        <taxon>Eukaryota</taxon>
        <taxon>Viridiplantae</taxon>
        <taxon>Streptophyta</taxon>
        <taxon>Embryophyta</taxon>
        <taxon>Tracheophyta</taxon>
        <taxon>Spermatophyta</taxon>
        <taxon>Magnoliopsida</taxon>
        <taxon>eudicotyledons</taxon>
        <taxon>Gunneridae</taxon>
        <taxon>Pentapetalae</taxon>
        <taxon>asterids</taxon>
        <taxon>campanulids</taxon>
        <taxon>Asterales</taxon>
        <taxon>Asteraceae</taxon>
        <taxon>Asteroideae</taxon>
        <taxon>Anthemideae</taxon>
        <taxon>Anthemidinae</taxon>
        <taxon>Tanacetum</taxon>
    </lineage>
</organism>
<dbReference type="PANTHER" id="PTHR42648:SF32">
    <property type="entry name" value="RIBONUCLEASE H-LIKE DOMAIN, GAG-PRE-INTEGRASE DOMAIN PROTEIN-RELATED"/>
    <property type="match status" value="1"/>
</dbReference>
<evidence type="ECO:0000256" key="1">
    <source>
        <dbReference type="SAM" id="MobiDB-lite"/>
    </source>
</evidence>
<dbReference type="Proteomes" id="UP001151760">
    <property type="component" value="Unassembled WGS sequence"/>
</dbReference>
<feature type="compositionally biased region" description="Polar residues" evidence="1">
    <location>
        <begin position="479"/>
        <end position="490"/>
    </location>
</feature>
<gene>
    <name evidence="3" type="ORF">Tco_0627182</name>
</gene>
<feature type="region of interest" description="Disordered" evidence="1">
    <location>
        <begin position="333"/>
        <end position="354"/>
    </location>
</feature>
<dbReference type="Pfam" id="PF13976">
    <property type="entry name" value="gag_pre-integrs"/>
    <property type="match status" value="1"/>
</dbReference>
<keyword evidence="4" id="KW-1185">Reference proteome</keyword>
<dbReference type="Gene3D" id="3.30.420.10">
    <property type="entry name" value="Ribonuclease H-like superfamily/Ribonuclease H"/>
    <property type="match status" value="1"/>
</dbReference>
<feature type="compositionally biased region" description="Basic residues" evidence="1">
    <location>
        <begin position="1575"/>
        <end position="1593"/>
    </location>
</feature>
<feature type="region of interest" description="Disordered" evidence="1">
    <location>
        <begin position="1548"/>
        <end position="1594"/>
    </location>
</feature>
<name>A0ABQ4WLN7_9ASTR</name>
<feature type="compositionally biased region" description="Polar residues" evidence="1">
    <location>
        <begin position="523"/>
        <end position="541"/>
    </location>
</feature>